<organism evidence="1">
    <name type="scientific">Myoviridae sp. ct3OK4</name>
    <dbReference type="NCBI Taxonomy" id="2825024"/>
    <lineage>
        <taxon>Viruses</taxon>
        <taxon>Duplodnaviria</taxon>
        <taxon>Heunggongvirae</taxon>
        <taxon>Uroviricota</taxon>
        <taxon>Caudoviricetes</taxon>
    </lineage>
</organism>
<sequence>MWAAPRRLPPRVKSTATAAWRCKAAAAHHLPAM</sequence>
<dbReference type="EMBL" id="BK015282">
    <property type="protein sequence ID" value="DAD99383.1"/>
    <property type="molecule type" value="Genomic_DNA"/>
</dbReference>
<evidence type="ECO:0000313" key="1">
    <source>
        <dbReference type="EMBL" id="DAD99383.1"/>
    </source>
</evidence>
<accession>A0A8S5NY88</accession>
<reference evidence="1" key="1">
    <citation type="journal article" date="2021" name="Proc. Natl. Acad. Sci. U.S.A.">
        <title>A Catalog of Tens of Thousands of Viruses from Human Metagenomes Reveals Hidden Associations with Chronic Diseases.</title>
        <authorList>
            <person name="Tisza M.J."/>
            <person name="Buck C.B."/>
        </authorList>
    </citation>
    <scope>NUCLEOTIDE SEQUENCE</scope>
    <source>
        <strain evidence="1">Ct3OK4</strain>
    </source>
</reference>
<name>A0A8S5NY88_9CAUD</name>
<protein>
    <submittedName>
        <fullName evidence="1">Uncharacterized protein</fullName>
    </submittedName>
</protein>
<proteinExistence type="predicted"/>